<sequence length="349" mass="40450">MSNLNKLDFVALEVSGRNYLKWTQDVKLHLTANKMRSTINADNIAPEDMKARAMIFIRKHMEEALKVEYLAEEDPRSLWVALEERFNHQRTIYLPEARHDWQNIRFQDFKTVNEYNSEICRIRSLLKFCGEELTEADLLEKTFSTFPPSCMVLQQQYRERNFARFSELVTVLLLAEKNNDLLLRNDQARPTGTRAVPLPKANAIAHRENNRARRNRGRGRGRRPERPRHGRRNGPRNAPYDRDHQGNRPRGRGGRGQGPRGGNRNAQVQQAQIRENVGPARHPQNQHNLCYRCGGTDHWSRTCRATNEEIGEYHARRGTREANLVEGSVPMDTTLEITDFQAANGYIED</sequence>
<gene>
    <name evidence="4" type="ORF">RchiOBHm_Chr5g0007931</name>
</gene>
<evidence type="ECO:0000313" key="5">
    <source>
        <dbReference type="Proteomes" id="UP000238479"/>
    </source>
</evidence>
<dbReference type="PANTHER" id="PTHR33325">
    <property type="entry name" value="ZINC FINGER, CCHC-TYPE-RELATED"/>
    <property type="match status" value="1"/>
</dbReference>
<keyword evidence="1" id="KW-0862">Zinc</keyword>
<dbReference type="Pfam" id="PF14223">
    <property type="entry name" value="Retrotran_gag_2"/>
    <property type="match status" value="1"/>
</dbReference>
<dbReference type="SUPFAM" id="SSF57756">
    <property type="entry name" value="Retrovirus zinc finger-like domains"/>
    <property type="match status" value="1"/>
</dbReference>
<dbReference type="InterPro" id="IPR001878">
    <property type="entry name" value="Znf_CCHC"/>
</dbReference>
<keyword evidence="5" id="KW-1185">Reference proteome</keyword>
<dbReference type="PROSITE" id="PS50158">
    <property type="entry name" value="ZF_CCHC"/>
    <property type="match status" value="1"/>
</dbReference>
<dbReference type="EMBL" id="PDCK01000043">
    <property type="protein sequence ID" value="PRQ28893.1"/>
    <property type="molecule type" value="Genomic_DNA"/>
</dbReference>
<keyword evidence="1" id="KW-0863">Zinc-finger</keyword>
<evidence type="ECO:0000256" key="2">
    <source>
        <dbReference type="SAM" id="MobiDB-lite"/>
    </source>
</evidence>
<organism evidence="4 5">
    <name type="scientific">Rosa chinensis</name>
    <name type="common">China rose</name>
    <dbReference type="NCBI Taxonomy" id="74649"/>
    <lineage>
        <taxon>Eukaryota</taxon>
        <taxon>Viridiplantae</taxon>
        <taxon>Streptophyta</taxon>
        <taxon>Embryophyta</taxon>
        <taxon>Tracheophyta</taxon>
        <taxon>Spermatophyta</taxon>
        <taxon>Magnoliopsida</taxon>
        <taxon>eudicotyledons</taxon>
        <taxon>Gunneridae</taxon>
        <taxon>Pentapetalae</taxon>
        <taxon>rosids</taxon>
        <taxon>fabids</taxon>
        <taxon>Rosales</taxon>
        <taxon>Rosaceae</taxon>
        <taxon>Rosoideae</taxon>
        <taxon>Rosoideae incertae sedis</taxon>
        <taxon>Rosa</taxon>
    </lineage>
</organism>
<comment type="caution">
    <text evidence="4">The sequence shown here is derived from an EMBL/GenBank/DDBJ whole genome shotgun (WGS) entry which is preliminary data.</text>
</comment>
<dbReference type="GO" id="GO:0003676">
    <property type="term" value="F:nucleic acid binding"/>
    <property type="evidence" value="ECO:0007669"/>
    <property type="project" value="InterPro"/>
</dbReference>
<protein>
    <submittedName>
        <fullName evidence="4">Putative transcription factor interactor and regulator CCHC(Zn) family</fullName>
    </submittedName>
</protein>
<dbReference type="Proteomes" id="UP000238479">
    <property type="component" value="Chromosome 5"/>
</dbReference>
<accession>A0A2P6Q3Y7</accession>
<dbReference type="InterPro" id="IPR036875">
    <property type="entry name" value="Znf_CCHC_sf"/>
</dbReference>
<dbReference type="GO" id="GO:0008270">
    <property type="term" value="F:zinc ion binding"/>
    <property type="evidence" value="ECO:0007669"/>
    <property type="project" value="UniProtKB-KW"/>
</dbReference>
<feature type="compositionally biased region" description="Basic residues" evidence="2">
    <location>
        <begin position="212"/>
        <end position="234"/>
    </location>
</feature>
<dbReference type="AlphaFoldDB" id="A0A2P6Q3Y7"/>
<keyword evidence="1" id="KW-0479">Metal-binding</keyword>
<dbReference type="OrthoDB" id="1164377at2759"/>
<dbReference type="OMA" id="NYRQVNY"/>
<proteinExistence type="predicted"/>
<evidence type="ECO:0000313" key="4">
    <source>
        <dbReference type="EMBL" id="PRQ28893.1"/>
    </source>
</evidence>
<dbReference type="SMART" id="SM00343">
    <property type="entry name" value="ZnF_C2HC"/>
    <property type="match status" value="1"/>
</dbReference>
<feature type="domain" description="CCHC-type" evidence="3">
    <location>
        <begin position="290"/>
        <end position="304"/>
    </location>
</feature>
<evidence type="ECO:0000256" key="1">
    <source>
        <dbReference type="PROSITE-ProRule" id="PRU00047"/>
    </source>
</evidence>
<feature type="region of interest" description="Disordered" evidence="2">
    <location>
        <begin position="185"/>
        <end position="269"/>
    </location>
</feature>
<evidence type="ECO:0000259" key="3">
    <source>
        <dbReference type="PROSITE" id="PS50158"/>
    </source>
</evidence>
<dbReference type="Gramene" id="PRQ28893">
    <property type="protein sequence ID" value="PRQ28893"/>
    <property type="gene ID" value="RchiOBHm_Chr5g0007931"/>
</dbReference>
<name>A0A2P6Q3Y7_ROSCH</name>
<reference evidence="4 5" key="1">
    <citation type="journal article" date="2018" name="Nat. Genet.">
        <title>The Rosa genome provides new insights in the design of modern roses.</title>
        <authorList>
            <person name="Bendahmane M."/>
        </authorList>
    </citation>
    <scope>NUCLEOTIDE SEQUENCE [LARGE SCALE GENOMIC DNA]</scope>
    <source>
        <strain evidence="5">cv. Old Blush</strain>
    </source>
</reference>
<dbReference type="PANTHER" id="PTHR33325:SF11">
    <property type="entry name" value="COLD SHOCK DOMAIN-CONTAINING PROTEIN 4-LIKE"/>
    <property type="match status" value="1"/>
</dbReference>